<organism evidence="2 3">
    <name type="scientific">Aspergillus uvarum CBS 121591</name>
    <dbReference type="NCBI Taxonomy" id="1448315"/>
    <lineage>
        <taxon>Eukaryota</taxon>
        <taxon>Fungi</taxon>
        <taxon>Dikarya</taxon>
        <taxon>Ascomycota</taxon>
        <taxon>Pezizomycotina</taxon>
        <taxon>Eurotiomycetes</taxon>
        <taxon>Eurotiomycetidae</taxon>
        <taxon>Eurotiales</taxon>
        <taxon>Aspergillaceae</taxon>
        <taxon>Aspergillus</taxon>
        <taxon>Aspergillus subgen. Circumdati</taxon>
    </lineage>
</organism>
<keyword evidence="1" id="KW-0732">Signal</keyword>
<dbReference type="EMBL" id="KZ821797">
    <property type="protein sequence ID" value="PYH75438.1"/>
    <property type="molecule type" value="Genomic_DNA"/>
</dbReference>
<dbReference type="VEuPathDB" id="FungiDB:BO82DRAFT_396847"/>
<keyword evidence="3" id="KW-1185">Reference proteome</keyword>
<evidence type="ECO:0000313" key="3">
    <source>
        <dbReference type="Proteomes" id="UP000248340"/>
    </source>
</evidence>
<evidence type="ECO:0000256" key="1">
    <source>
        <dbReference type="SAM" id="SignalP"/>
    </source>
</evidence>
<sequence length="149" mass="16193">MSMTSLKSICIALAVLGMANALDYKYYKAESGETANDPICSLNFGLAYVTDTNANIRHVDDVQNITCSVPADSCARVSNQNLSSIFFCNYGSTAINTKCGTLVEPAKSIQSACRLRDFYDYGYIEQTLTQGTVEYKYTIALGGEFPNSA</sequence>
<gene>
    <name evidence="2" type="ORF">BO82DRAFT_396847</name>
</gene>
<dbReference type="AlphaFoldDB" id="A0A319CJ45"/>
<evidence type="ECO:0000313" key="2">
    <source>
        <dbReference type="EMBL" id="PYH75438.1"/>
    </source>
</evidence>
<dbReference type="OrthoDB" id="3552888at2759"/>
<dbReference type="GeneID" id="37141610"/>
<name>A0A319CJ45_9EURO</name>
<protein>
    <submittedName>
        <fullName evidence="2">Uncharacterized protein</fullName>
    </submittedName>
</protein>
<dbReference type="RefSeq" id="XP_025485638.1">
    <property type="nucleotide sequence ID" value="XM_025638868.1"/>
</dbReference>
<accession>A0A319CJ45</accession>
<feature type="chain" id="PRO_5016430426" evidence="1">
    <location>
        <begin position="22"/>
        <end position="149"/>
    </location>
</feature>
<feature type="signal peptide" evidence="1">
    <location>
        <begin position="1"/>
        <end position="21"/>
    </location>
</feature>
<reference evidence="2 3" key="1">
    <citation type="submission" date="2016-12" db="EMBL/GenBank/DDBJ databases">
        <title>The genomes of Aspergillus section Nigri reveals drivers in fungal speciation.</title>
        <authorList>
            <consortium name="DOE Joint Genome Institute"/>
            <person name="Vesth T.C."/>
            <person name="Nybo J."/>
            <person name="Theobald S."/>
            <person name="Brandl J."/>
            <person name="Frisvad J.C."/>
            <person name="Nielsen K.F."/>
            <person name="Lyhne E.K."/>
            <person name="Kogle M.E."/>
            <person name="Kuo A."/>
            <person name="Riley R."/>
            <person name="Clum A."/>
            <person name="Nolan M."/>
            <person name="Lipzen A."/>
            <person name="Salamov A."/>
            <person name="Henrissat B."/>
            <person name="Wiebenga A."/>
            <person name="De Vries R.P."/>
            <person name="Grigoriev I.V."/>
            <person name="Mortensen U.H."/>
            <person name="Andersen M.R."/>
            <person name="Baker S.E."/>
        </authorList>
    </citation>
    <scope>NUCLEOTIDE SEQUENCE [LARGE SCALE GENOMIC DNA]</scope>
    <source>
        <strain evidence="2 3">CBS 121591</strain>
    </source>
</reference>
<proteinExistence type="predicted"/>
<dbReference type="Proteomes" id="UP000248340">
    <property type="component" value="Unassembled WGS sequence"/>
</dbReference>